<evidence type="ECO:0000313" key="3">
    <source>
        <dbReference type="Proteomes" id="UP001629214"/>
    </source>
</evidence>
<sequence>MTSCRFELQVDDETIVGDVLGEPQQLRALFLHGAGQSDRLRQRLLREDLAQSGFGSVALDFSGYGESSANSPGSLKKRLRQAQAVLAHIDTDGTIHTVVGTSMSGEIALRLACNMGSRINHAVLIVGAIYGRTAFSIPFGPEFSSIIRQPQSWRDAETLEFIRDYRGGLTLIRALNDAVIPHEVADLLEQAAVSARFRQLIDLPETDHRVSEKMVNDVTLRQRIAAAIKTKD</sequence>
<dbReference type="EMBL" id="JAQQFR010000021">
    <property type="protein sequence ID" value="MFL9881233.1"/>
    <property type="molecule type" value="Genomic_DNA"/>
</dbReference>
<dbReference type="SUPFAM" id="SSF53474">
    <property type="entry name" value="alpha/beta-Hydrolases"/>
    <property type="match status" value="1"/>
</dbReference>
<dbReference type="Pfam" id="PF12697">
    <property type="entry name" value="Abhydrolase_6"/>
    <property type="match status" value="1"/>
</dbReference>
<dbReference type="GO" id="GO:0016787">
    <property type="term" value="F:hydrolase activity"/>
    <property type="evidence" value="ECO:0007669"/>
    <property type="project" value="UniProtKB-KW"/>
</dbReference>
<dbReference type="Gene3D" id="3.40.50.1820">
    <property type="entry name" value="alpha/beta hydrolase"/>
    <property type="match status" value="1"/>
</dbReference>
<evidence type="ECO:0000259" key="1">
    <source>
        <dbReference type="Pfam" id="PF12697"/>
    </source>
</evidence>
<dbReference type="InterPro" id="IPR029058">
    <property type="entry name" value="AB_hydrolase_fold"/>
</dbReference>
<accession>A0ABW8ZG00</accession>
<dbReference type="InterPro" id="IPR000073">
    <property type="entry name" value="AB_hydrolase_1"/>
</dbReference>
<keyword evidence="2" id="KW-0378">Hydrolase</keyword>
<protein>
    <submittedName>
        <fullName evidence="2">Alpha/beta hydrolase</fullName>
    </submittedName>
</protein>
<keyword evidence="3" id="KW-1185">Reference proteome</keyword>
<reference evidence="2 3" key="1">
    <citation type="journal article" date="2024" name="Chem. Sci.">
        <title>Discovery of megapolipeptins by genome mining of a Burkholderiales bacteria collection.</title>
        <authorList>
            <person name="Paulo B.S."/>
            <person name="Recchia M.J.J."/>
            <person name="Lee S."/>
            <person name="Fergusson C.H."/>
            <person name="Romanowski S.B."/>
            <person name="Hernandez A."/>
            <person name="Krull N."/>
            <person name="Liu D.Y."/>
            <person name="Cavanagh H."/>
            <person name="Bos A."/>
            <person name="Gray C.A."/>
            <person name="Murphy B.T."/>
            <person name="Linington R.G."/>
            <person name="Eustaquio A.S."/>
        </authorList>
    </citation>
    <scope>NUCLEOTIDE SEQUENCE [LARGE SCALE GENOMIC DNA]</scope>
    <source>
        <strain evidence="2 3">RL21-008-BIB-B</strain>
    </source>
</reference>
<feature type="domain" description="AB hydrolase-1" evidence="1">
    <location>
        <begin position="29"/>
        <end position="163"/>
    </location>
</feature>
<dbReference type="RefSeq" id="WP_408170462.1">
    <property type="nucleotide sequence ID" value="NZ_JAQQFR010000021.1"/>
</dbReference>
<proteinExistence type="predicted"/>
<dbReference type="Proteomes" id="UP001629214">
    <property type="component" value="Unassembled WGS sequence"/>
</dbReference>
<name>A0ABW8ZG00_9BURK</name>
<gene>
    <name evidence="2" type="ORF">PQR63_22735</name>
</gene>
<evidence type="ECO:0000313" key="2">
    <source>
        <dbReference type="EMBL" id="MFL9881233.1"/>
    </source>
</evidence>
<comment type="caution">
    <text evidence="2">The sequence shown here is derived from an EMBL/GenBank/DDBJ whole genome shotgun (WGS) entry which is preliminary data.</text>
</comment>
<organism evidence="2 3">
    <name type="scientific">Herbaspirillum rhizosphaerae</name>
    <dbReference type="NCBI Taxonomy" id="346179"/>
    <lineage>
        <taxon>Bacteria</taxon>
        <taxon>Pseudomonadati</taxon>
        <taxon>Pseudomonadota</taxon>
        <taxon>Betaproteobacteria</taxon>
        <taxon>Burkholderiales</taxon>
        <taxon>Oxalobacteraceae</taxon>
        <taxon>Herbaspirillum</taxon>
    </lineage>
</organism>